<dbReference type="AlphaFoldDB" id="A0A315ZWU4"/>
<proteinExistence type="predicted"/>
<dbReference type="EMBL" id="UHJJ01000005">
    <property type="protein sequence ID" value="SUQ14136.1"/>
    <property type="molecule type" value="Genomic_DNA"/>
</dbReference>
<feature type="compositionally biased region" description="Polar residues" evidence="1">
    <location>
        <begin position="25"/>
        <end position="36"/>
    </location>
</feature>
<accession>A0A315ZWU4</accession>
<feature type="non-terminal residue" evidence="2">
    <location>
        <position position="1"/>
    </location>
</feature>
<dbReference type="Proteomes" id="UP000254051">
    <property type="component" value="Unassembled WGS sequence"/>
</dbReference>
<gene>
    <name evidence="2" type="ORF">SAMN05216529_105111</name>
</gene>
<feature type="region of interest" description="Disordered" evidence="1">
    <location>
        <begin position="109"/>
        <end position="138"/>
    </location>
</feature>
<reference evidence="3" key="1">
    <citation type="submission" date="2017-07" db="EMBL/GenBank/DDBJ databases">
        <authorList>
            <person name="Varghese N."/>
            <person name="Submissions S."/>
        </authorList>
    </citation>
    <scope>NUCLEOTIDE SEQUENCE [LARGE SCALE GENOMIC DNA]</scope>
    <source>
        <strain evidence="3">NLAE-zl-C134</strain>
    </source>
</reference>
<organism evidence="2 3">
    <name type="scientific">Faecalicatena contorta</name>
    <dbReference type="NCBI Taxonomy" id="39482"/>
    <lineage>
        <taxon>Bacteria</taxon>
        <taxon>Bacillati</taxon>
        <taxon>Bacillota</taxon>
        <taxon>Clostridia</taxon>
        <taxon>Lachnospirales</taxon>
        <taxon>Lachnospiraceae</taxon>
        <taxon>Faecalicatena</taxon>
    </lineage>
</organism>
<keyword evidence="3" id="KW-1185">Reference proteome</keyword>
<evidence type="ECO:0000313" key="2">
    <source>
        <dbReference type="EMBL" id="SUQ14136.1"/>
    </source>
</evidence>
<evidence type="ECO:0000256" key="1">
    <source>
        <dbReference type="SAM" id="MobiDB-lite"/>
    </source>
</evidence>
<evidence type="ECO:0000313" key="3">
    <source>
        <dbReference type="Proteomes" id="UP000254051"/>
    </source>
</evidence>
<feature type="region of interest" description="Disordered" evidence="1">
    <location>
        <begin position="1"/>
        <end position="72"/>
    </location>
</feature>
<feature type="compositionally biased region" description="Basic and acidic residues" evidence="1">
    <location>
        <begin position="129"/>
        <end position="138"/>
    </location>
</feature>
<protein>
    <submittedName>
        <fullName evidence="2">Uncharacterized protein</fullName>
    </submittedName>
</protein>
<sequence>PVTGPGTPPDMNNRVSPVTGPGTPPNINNGASTATGTGRRWNMDTGGQPVTGPGWNPRMEMETQPVPEPEEQPLMDIGVPPVTEIEEQSAISAEELRDTMEECITGVSYKTGMPRGSAPGTVSQTNIDSTEKAQTKNSENVRKIQRSELSVLPRRYWNIANNSFLMHGYHNYHHLMLVESDGHYWIGVPGVYTPREARAAELFGFPQFTKSHVEHLNLTSDERDESDNFGHWCRYMM</sequence>
<name>A0A315ZWU4_9FIRM</name>